<dbReference type="PANTHER" id="PTHR46148">
    <property type="entry name" value="CHROMO DOMAIN-CONTAINING PROTEIN"/>
    <property type="match status" value="1"/>
</dbReference>
<dbReference type="EMBL" id="RXGB01000053">
    <property type="protein sequence ID" value="TMX05471.1"/>
    <property type="molecule type" value="Genomic_DNA"/>
</dbReference>
<evidence type="ECO:0000313" key="1">
    <source>
        <dbReference type="EMBL" id="TMX05471.1"/>
    </source>
</evidence>
<dbReference type="PANTHER" id="PTHR46148:SF60">
    <property type="entry name" value="CHROMO DOMAIN-CONTAINING PROTEIN"/>
    <property type="match status" value="1"/>
</dbReference>
<sequence length="291" mass="32964">MGSLSHVEEEKREFACDMCSLARLGVQLGDSPKGGVMILQNAESSVVVNVKYKQDLEPILMELKETVLNKSIETFSQGKDGVLRHQESLCVPDVDSLSETILKEAHGSRYSIHSGATKMYRGLQEYARLNLMEIVRWHGAPSSIISDRGSQFTSHFPRSFQSGLGSILALNGWLRTSYSRQKSYANNRKRDLEFEVGDWVYLKISPIKGVMRFSDSVSILPLEGLAMNEKLFYEEVLVKILDLQVNKLRNKEVSSVKVLWKNHLVKGAIWEVEDDKQSRYPHLFPLTPSQS</sequence>
<proteinExistence type="predicted"/>
<dbReference type="InterPro" id="IPR012337">
    <property type="entry name" value="RNaseH-like_sf"/>
</dbReference>
<name>A0A6N2CJ75_SOLCI</name>
<gene>
    <name evidence="1" type="ORF">EJD97_018993</name>
</gene>
<dbReference type="AlphaFoldDB" id="A0A6N2CJ75"/>
<comment type="caution">
    <text evidence="1">The sequence shown here is derived from an EMBL/GenBank/DDBJ whole genome shotgun (WGS) entry which is preliminary data.</text>
</comment>
<evidence type="ECO:0008006" key="2">
    <source>
        <dbReference type="Google" id="ProtNLM"/>
    </source>
</evidence>
<protein>
    <recommendedName>
        <fullName evidence="2">Integrase catalytic domain-containing protein</fullName>
    </recommendedName>
</protein>
<organism evidence="1">
    <name type="scientific">Solanum chilense</name>
    <name type="common">Tomato</name>
    <name type="synonym">Lycopersicon chilense</name>
    <dbReference type="NCBI Taxonomy" id="4083"/>
    <lineage>
        <taxon>Eukaryota</taxon>
        <taxon>Viridiplantae</taxon>
        <taxon>Streptophyta</taxon>
        <taxon>Embryophyta</taxon>
        <taxon>Tracheophyta</taxon>
        <taxon>Spermatophyta</taxon>
        <taxon>Magnoliopsida</taxon>
        <taxon>eudicotyledons</taxon>
        <taxon>Gunneridae</taxon>
        <taxon>Pentapetalae</taxon>
        <taxon>asterids</taxon>
        <taxon>lamiids</taxon>
        <taxon>Solanales</taxon>
        <taxon>Solanaceae</taxon>
        <taxon>Solanoideae</taxon>
        <taxon>Solaneae</taxon>
        <taxon>Solanum</taxon>
        <taxon>Solanum subgen. Lycopersicon</taxon>
    </lineage>
</organism>
<accession>A0A6N2CJ75</accession>
<reference evidence="1" key="1">
    <citation type="submission" date="2019-05" db="EMBL/GenBank/DDBJ databases">
        <title>The de novo reference genome and transcriptome assemblies of the wild tomato species Solanum chilense.</title>
        <authorList>
            <person name="Stam R."/>
            <person name="Nosenko T."/>
            <person name="Hoerger A.C."/>
            <person name="Stephan W."/>
            <person name="Seidel M.A."/>
            <person name="Kuhn J.M.M."/>
            <person name="Haberer G."/>
            <person name="Tellier A."/>
        </authorList>
    </citation>
    <scope>NUCLEOTIDE SEQUENCE</scope>
    <source>
        <tissue evidence="1">Mature leaves</tissue>
    </source>
</reference>
<dbReference type="SUPFAM" id="SSF53098">
    <property type="entry name" value="Ribonuclease H-like"/>
    <property type="match status" value="1"/>
</dbReference>